<dbReference type="SUPFAM" id="SSF52743">
    <property type="entry name" value="Subtilisin-like"/>
    <property type="match status" value="1"/>
</dbReference>
<keyword evidence="4 5" id="KW-0720">Serine protease</keyword>
<dbReference type="EMBL" id="BAAAEW010000004">
    <property type="protein sequence ID" value="GAA0742182.1"/>
    <property type="molecule type" value="Genomic_DNA"/>
</dbReference>
<feature type="transmembrane region" description="Helical" evidence="8">
    <location>
        <begin position="714"/>
        <end position="734"/>
    </location>
</feature>
<evidence type="ECO:0000313" key="11">
    <source>
        <dbReference type="Proteomes" id="UP001500279"/>
    </source>
</evidence>
<dbReference type="InterPro" id="IPR022409">
    <property type="entry name" value="PKD/Chitinase_dom"/>
</dbReference>
<name>A0ABN1JL97_9BURK</name>
<dbReference type="InterPro" id="IPR023828">
    <property type="entry name" value="Peptidase_S8_Ser-AS"/>
</dbReference>
<comment type="similarity">
    <text evidence="1 5 6">Belongs to the peptidase S8 family.</text>
</comment>
<dbReference type="InterPro" id="IPR013783">
    <property type="entry name" value="Ig-like_fold"/>
</dbReference>
<feature type="active site" description="Charge relay system" evidence="5">
    <location>
        <position position="178"/>
    </location>
</feature>
<dbReference type="CDD" id="cd07496">
    <property type="entry name" value="Peptidases_S8_13"/>
    <property type="match status" value="1"/>
</dbReference>
<dbReference type="PROSITE" id="PS51892">
    <property type="entry name" value="SUBTILASE"/>
    <property type="match status" value="1"/>
</dbReference>
<dbReference type="Pfam" id="PF22352">
    <property type="entry name" value="K319L-like_PKD"/>
    <property type="match status" value="2"/>
</dbReference>
<organism evidence="10 11">
    <name type="scientific">Ideonella azotifigens</name>
    <dbReference type="NCBI Taxonomy" id="513160"/>
    <lineage>
        <taxon>Bacteria</taxon>
        <taxon>Pseudomonadati</taxon>
        <taxon>Pseudomonadota</taxon>
        <taxon>Betaproteobacteria</taxon>
        <taxon>Burkholderiales</taxon>
        <taxon>Sphaerotilaceae</taxon>
        <taxon>Ideonella</taxon>
    </lineage>
</organism>
<evidence type="ECO:0000256" key="2">
    <source>
        <dbReference type="ARBA" id="ARBA00022670"/>
    </source>
</evidence>
<dbReference type="PRINTS" id="PR00723">
    <property type="entry name" value="SUBTILISIN"/>
</dbReference>
<dbReference type="PROSITE" id="PS00138">
    <property type="entry name" value="SUBTILASE_SER"/>
    <property type="match status" value="1"/>
</dbReference>
<evidence type="ECO:0000256" key="8">
    <source>
        <dbReference type="SAM" id="Phobius"/>
    </source>
</evidence>
<comment type="caution">
    <text evidence="10">The sequence shown here is derived from an EMBL/GenBank/DDBJ whole genome shotgun (WGS) entry which is preliminary data.</text>
</comment>
<dbReference type="Pfam" id="PF00082">
    <property type="entry name" value="Peptidase_S8"/>
    <property type="match status" value="1"/>
</dbReference>
<reference evidence="10 11" key="1">
    <citation type="journal article" date="2019" name="Int. J. Syst. Evol. Microbiol.">
        <title>The Global Catalogue of Microorganisms (GCM) 10K type strain sequencing project: providing services to taxonomists for standard genome sequencing and annotation.</title>
        <authorList>
            <consortium name="The Broad Institute Genomics Platform"/>
            <consortium name="The Broad Institute Genome Sequencing Center for Infectious Disease"/>
            <person name="Wu L."/>
            <person name="Ma J."/>
        </authorList>
    </citation>
    <scope>NUCLEOTIDE SEQUENCE [LARGE SCALE GENOMIC DNA]</scope>
    <source>
        <strain evidence="10 11">JCM 15503</strain>
    </source>
</reference>
<keyword evidence="2 5" id="KW-0645">Protease</keyword>
<keyword evidence="11" id="KW-1185">Reference proteome</keyword>
<dbReference type="SUPFAM" id="SSF49299">
    <property type="entry name" value="PKD domain"/>
    <property type="match status" value="2"/>
</dbReference>
<evidence type="ECO:0000256" key="3">
    <source>
        <dbReference type="ARBA" id="ARBA00022801"/>
    </source>
</evidence>
<feature type="region of interest" description="Disordered" evidence="7">
    <location>
        <begin position="203"/>
        <end position="225"/>
    </location>
</feature>
<keyword evidence="8" id="KW-0812">Transmembrane</keyword>
<keyword evidence="8" id="KW-0472">Membrane</keyword>
<dbReference type="Gene3D" id="2.60.40.10">
    <property type="entry name" value="Immunoglobulins"/>
    <property type="match status" value="2"/>
</dbReference>
<accession>A0ABN1JL97</accession>
<feature type="active site" description="Charge relay system" evidence="5">
    <location>
        <position position="428"/>
    </location>
</feature>
<dbReference type="InterPro" id="IPR034176">
    <property type="entry name" value="Peptidases_S8_13"/>
</dbReference>
<feature type="domain" description="PKD" evidence="9">
    <location>
        <begin position="514"/>
        <end position="618"/>
    </location>
</feature>
<keyword evidence="3 5" id="KW-0378">Hydrolase</keyword>
<dbReference type="InterPro" id="IPR000601">
    <property type="entry name" value="PKD_dom"/>
</dbReference>
<evidence type="ECO:0000256" key="4">
    <source>
        <dbReference type="ARBA" id="ARBA00022825"/>
    </source>
</evidence>
<feature type="active site" description="Charge relay system" evidence="5">
    <location>
        <position position="243"/>
    </location>
</feature>
<proteinExistence type="inferred from homology"/>
<dbReference type="InterPro" id="IPR050131">
    <property type="entry name" value="Peptidase_S8_subtilisin-like"/>
</dbReference>
<dbReference type="PROSITE" id="PS50093">
    <property type="entry name" value="PKD"/>
    <property type="match status" value="1"/>
</dbReference>
<protein>
    <recommendedName>
        <fullName evidence="9">PKD domain-containing protein</fullName>
    </recommendedName>
</protein>
<dbReference type="InterPro" id="IPR000209">
    <property type="entry name" value="Peptidase_S8/S53_dom"/>
</dbReference>
<evidence type="ECO:0000313" key="10">
    <source>
        <dbReference type="EMBL" id="GAA0742182.1"/>
    </source>
</evidence>
<evidence type="ECO:0000259" key="9">
    <source>
        <dbReference type="PROSITE" id="PS50093"/>
    </source>
</evidence>
<dbReference type="InterPro" id="IPR035986">
    <property type="entry name" value="PKD_dom_sf"/>
</dbReference>
<sequence>MLLAAVATLPARAAEQGVPRGVGAAALADTGRVIVKFKSGASVLARSGILSASATAKAGPQAASTLATRLGIASLADGRVMSERMQIMTSSALGSAALAARLAADSEVEWAVVDGRRSALAAPNDPLYPSGLPANVNSLAAGQWYLHAPDSSVKSAVNAENAWALTQGSSSVVVAVLDTGVRPDHPDFAGKLLSGYDFVSDAATGNDGDGRDSDPSDPGDWITSAEDASGTFKGCGAETSSWHGTQTAGLIGAATNNSTGMAGMAPNVLLLPLRVLGKCGGYDSDIIDAMRWAAGISVSGVADNTHPAKVINMSLGSSGSCTAAYEDAIADVTAKGATIVVAAGNDGLAVGTPANCAGVIAVAGLRHAGTKSGFSDLGPEVSIAAPAGNCVNASGACLYSMLSTTNSGTQGPGTNTYSDAYNYALGTSFSAPLVAGTAALMVSINPSLTPAAIRSLIRSSARTFPTATESGVAACTQPTSTEQTECACTTGTCGAGMLDAGAAVLAAQNASSRPVPVVLPSEVSAAMGSTVTLTANGTLVPAGRSIASYLWQVTDGSASIASATGRARAQATTSTNASVTLTALDEGETTVQLTVTDSSGASASAAQTLAVSAVAPTAAIAADISSPEVGDAVTLNGVGSTAAGNATIVSYAWSLVGGSTIATLQGSTGLQVDLQGNAVGSATVQLTVTDSNGLTGTTTRTVTFAKASSSGGGGGGAAGSPIWAALLLLIGLGLPRRRTRG</sequence>
<dbReference type="SMART" id="SM00089">
    <property type="entry name" value="PKD"/>
    <property type="match status" value="2"/>
</dbReference>
<dbReference type="InterPro" id="IPR023827">
    <property type="entry name" value="Peptidase_S8_Asp-AS"/>
</dbReference>
<evidence type="ECO:0000256" key="6">
    <source>
        <dbReference type="RuleBase" id="RU003355"/>
    </source>
</evidence>
<dbReference type="InterPro" id="IPR015500">
    <property type="entry name" value="Peptidase_S8_subtilisin-rel"/>
</dbReference>
<evidence type="ECO:0000256" key="7">
    <source>
        <dbReference type="SAM" id="MobiDB-lite"/>
    </source>
</evidence>
<dbReference type="InterPro" id="IPR036852">
    <property type="entry name" value="Peptidase_S8/S53_dom_sf"/>
</dbReference>
<dbReference type="PANTHER" id="PTHR43806">
    <property type="entry name" value="PEPTIDASE S8"/>
    <property type="match status" value="1"/>
</dbReference>
<dbReference type="PROSITE" id="PS00136">
    <property type="entry name" value="SUBTILASE_ASP"/>
    <property type="match status" value="1"/>
</dbReference>
<dbReference type="Proteomes" id="UP001500279">
    <property type="component" value="Unassembled WGS sequence"/>
</dbReference>
<evidence type="ECO:0000256" key="1">
    <source>
        <dbReference type="ARBA" id="ARBA00011073"/>
    </source>
</evidence>
<dbReference type="PANTHER" id="PTHR43806:SF11">
    <property type="entry name" value="CEREVISIN-RELATED"/>
    <property type="match status" value="1"/>
</dbReference>
<dbReference type="Gene3D" id="3.40.50.200">
    <property type="entry name" value="Peptidase S8/S53 domain"/>
    <property type="match status" value="1"/>
</dbReference>
<gene>
    <name evidence="10" type="ORF">GCM10009107_05420</name>
</gene>
<evidence type="ECO:0000256" key="5">
    <source>
        <dbReference type="PROSITE-ProRule" id="PRU01240"/>
    </source>
</evidence>
<keyword evidence="8" id="KW-1133">Transmembrane helix</keyword>